<comment type="subcellular location">
    <subcellularLocation>
        <location evidence="1">Membrane</location>
        <topology evidence="1">Multi-pass membrane protein</topology>
    </subcellularLocation>
</comment>
<dbReference type="OrthoDB" id="1735926at2759"/>
<keyword evidence="3 6" id="KW-1133">Transmembrane helix</keyword>
<keyword evidence="9" id="KW-1185">Reference proteome</keyword>
<evidence type="ECO:0000256" key="3">
    <source>
        <dbReference type="ARBA" id="ARBA00022989"/>
    </source>
</evidence>
<keyword evidence="2 6" id="KW-0812">Transmembrane</keyword>
<feature type="transmembrane region" description="Helical" evidence="6">
    <location>
        <begin position="368"/>
        <end position="385"/>
    </location>
</feature>
<dbReference type="GO" id="GO:0000324">
    <property type="term" value="C:fungal-type vacuole"/>
    <property type="evidence" value="ECO:0007669"/>
    <property type="project" value="TreeGrafter"/>
</dbReference>
<feature type="domain" description="Bicarbonate transporter-like transmembrane" evidence="7">
    <location>
        <begin position="484"/>
        <end position="622"/>
    </location>
</feature>
<evidence type="ECO:0000256" key="5">
    <source>
        <dbReference type="SAM" id="MobiDB-lite"/>
    </source>
</evidence>
<evidence type="ECO:0000256" key="1">
    <source>
        <dbReference type="ARBA" id="ARBA00004141"/>
    </source>
</evidence>
<feature type="transmembrane region" description="Helical" evidence="6">
    <location>
        <begin position="406"/>
        <end position="428"/>
    </location>
</feature>
<evidence type="ECO:0000256" key="4">
    <source>
        <dbReference type="ARBA" id="ARBA00023136"/>
    </source>
</evidence>
<dbReference type="GO" id="GO:0006820">
    <property type="term" value="P:monoatomic anion transport"/>
    <property type="evidence" value="ECO:0007669"/>
    <property type="project" value="InterPro"/>
</dbReference>
<evidence type="ECO:0000313" key="8">
    <source>
        <dbReference type="EMBL" id="GHJ85233.1"/>
    </source>
</evidence>
<comment type="caution">
    <text evidence="8">The sequence shown here is derived from an EMBL/GenBank/DDBJ whole genome shotgun (WGS) entry which is preliminary data.</text>
</comment>
<dbReference type="EMBL" id="BLZA01000011">
    <property type="protein sequence ID" value="GHJ85233.1"/>
    <property type="molecule type" value="Genomic_DNA"/>
</dbReference>
<feature type="region of interest" description="Disordered" evidence="5">
    <location>
        <begin position="1"/>
        <end position="68"/>
    </location>
</feature>
<dbReference type="Gene3D" id="1.10.287.570">
    <property type="entry name" value="Helical hairpin bin"/>
    <property type="match status" value="1"/>
</dbReference>
<reference evidence="8" key="1">
    <citation type="submission" date="2020-07" db="EMBL/GenBank/DDBJ databases">
        <title>Draft Genome Sequence of a Deep-Sea Yeast, Naganishia (Cryptococcus) liquefaciens strain N6.</title>
        <authorList>
            <person name="Han Y.W."/>
            <person name="Kajitani R."/>
            <person name="Morimoto H."/>
            <person name="Parhat M."/>
            <person name="Tsubouchi H."/>
            <person name="Bakenova O."/>
            <person name="Ogata M."/>
            <person name="Argunhan B."/>
            <person name="Aoki R."/>
            <person name="Kajiwara S."/>
            <person name="Itoh T."/>
            <person name="Iwasaki H."/>
        </authorList>
    </citation>
    <scope>NUCLEOTIDE SEQUENCE</scope>
    <source>
        <strain evidence="8">N6</strain>
    </source>
</reference>
<dbReference type="Pfam" id="PF00955">
    <property type="entry name" value="HCO3_cotransp"/>
    <property type="match status" value="3"/>
</dbReference>
<feature type="transmembrane region" description="Helical" evidence="6">
    <location>
        <begin position="523"/>
        <end position="545"/>
    </location>
</feature>
<dbReference type="Proteomes" id="UP000620104">
    <property type="component" value="Unassembled WGS sequence"/>
</dbReference>
<organism evidence="8 9">
    <name type="scientific">Naganishia liquefaciens</name>
    <dbReference type="NCBI Taxonomy" id="104408"/>
    <lineage>
        <taxon>Eukaryota</taxon>
        <taxon>Fungi</taxon>
        <taxon>Dikarya</taxon>
        <taxon>Basidiomycota</taxon>
        <taxon>Agaricomycotina</taxon>
        <taxon>Tremellomycetes</taxon>
        <taxon>Filobasidiales</taxon>
        <taxon>Filobasidiaceae</taxon>
        <taxon>Naganishia</taxon>
    </lineage>
</organism>
<feature type="transmembrane region" description="Helical" evidence="6">
    <location>
        <begin position="565"/>
        <end position="582"/>
    </location>
</feature>
<dbReference type="GO" id="GO:0005452">
    <property type="term" value="F:solute:inorganic anion antiporter activity"/>
    <property type="evidence" value="ECO:0007669"/>
    <property type="project" value="InterPro"/>
</dbReference>
<sequence>MSVNTTSGPLPEVRDAAESHSVSSIRHVARTSGDNPRLQDSADAASSTYRGGEEGLARSETATSSNKDPRTRWYQYLGRGMYQDIRNRLPFYVSDWTDAWNYRVVPATLVIFFANVSSTLRQAWFSIHNIIPSGFARLGLFSGSYYAIQETTGEYGVQEVLLSTFMAAFVASVFGGQPLLISGVTGPITVFNKTIYDIFVKNGSGGEGFDYHQFIGWVYLWGAILHWITAFTNGIAALRYITRFPCETFGFYVAWVYIQYGVQVLTRQFGQVNDTSAFLGIILALITLVLPFVFDLFYHSEFSHRHFRRFSADYGMPITIIAISGLAYWGRFSDYVHVEGMRLPTNAAFQPAGDRDWLVRFWNLPGKYVGIAFPFGFVLFVLFYFDANVSSLIAQGSEFPLRKPPGFHWDFFLLGITTFIAGLLGIPAPNGLIPQAPMHTASLVVMGRDKKDEETIVESDGNRQTEEKQPSQVVGVNDVKEVPVAVVEQRVSNLVQGSICLVLMTGPFQTVLAQIPKGVLSGLFLYMGLSALFTSGVTGIFLFLIKDRHLTSPGDPYHRVRKSRLWGWLLLELMGFAATFAITNTIAAIGFPVVIALLIPIRVLIIPKLSFFSPEELAILDGPVASPFTMASVGGSI</sequence>
<protein>
    <recommendedName>
        <fullName evidence="7">Bicarbonate transporter-like transmembrane domain-containing protein</fullName>
    </recommendedName>
</protein>
<dbReference type="PANTHER" id="PTHR11453">
    <property type="entry name" value="ANION EXCHANGE PROTEIN"/>
    <property type="match status" value="1"/>
</dbReference>
<feature type="transmembrane region" description="Helical" evidence="6">
    <location>
        <begin position="214"/>
        <end position="237"/>
    </location>
</feature>
<evidence type="ECO:0000256" key="6">
    <source>
        <dbReference type="SAM" id="Phobius"/>
    </source>
</evidence>
<evidence type="ECO:0000313" key="9">
    <source>
        <dbReference type="Proteomes" id="UP000620104"/>
    </source>
</evidence>
<accession>A0A8H3TQW3</accession>
<evidence type="ECO:0000256" key="2">
    <source>
        <dbReference type="ARBA" id="ARBA00022692"/>
    </source>
</evidence>
<dbReference type="GO" id="GO:0050801">
    <property type="term" value="P:monoatomic ion homeostasis"/>
    <property type="evidence" value="ECO:0007669"/>
    <property type="project" value="TreeGrafter"/>
</dbReference>
<feature type="transmembrane region" description="Helical" evidence="6">
    <location>
        <begin position="249"/>
        <end position="266"/>
    </location>
</feature>
<keyword evidence="4 6" id="KW-0472">Membrane</keyword>
<dbReference type="GO" id="GO:0005886">
    <property type="term" value="C:plasma membrane"/>
    <property type="evidence" value="ECO:0007669"/>
    <property type="project" value="TreeGrafter"/>
</dbReference>
<feature type="transmembrane region" description="Helical" evidence="6">
    <location>
        <begin position="160"/>
        <end position="181"/>
    </location>
</feature>
<evidence type="ECO:0000259" key="7">
    <source>
        <dbReference type="Pfam" id="PF00955"/>
    </source>
</evidence>
<feature type="transmembrane region" description="Helical" evidence="6">
    <location>
        <begin position="310"/>
        <end position="329"/>
    </location>
</feature>
<dbReference type="AlphaFoldDB" id="A0A8H3TQW3"/>
<dbReference type="PANTHER" id="PTHR11453:SF82">
    <property type="entry name" value="BORON TRANSPORTER 1"/>
    <property type="match status" value="1"/>
</dbReference>
<feature type="domain" description="Bicarbonate transporter-like transmembrane" evidence="7">
    <location>
        <begin position="79"/>
        <end position="119"/>
    </location>
</feature>
<dbReference type="InterPro" id="IPR011531">
    <property type="entry name" value="HCO3_transpt-like_TM_dom"/>
</dbReference>
<name>A0A8H3TQW3_9TREE</name>
<gene>
    <name evidence="8" type="ORF">NliqN6_1635</name>
</gene>
<feature type="transmembrane region" description="Helical" evidence="6">
    <location>
        <begin position="278"/>
        <end position="298"/>
    </location>
</feature>
<dbReference type="GO" id="GO:0080139">
    <property type="term" value="F:borate efflux transmembrane transporter activity"/>
    <property type="evidence" value="ECO:0007669"/>
    <property type="project" value="TreeGrafter"/>
</dbReference>
<proteinExistence type="predicted"/>
<feature type="domain" description="Bicarbonate transporter-like transmembrane" evidence="7">
    <location>
        <begin position="266"/>
        <end position="451"/>
    </location>
</feature>
<feature type="transmembrane region" description="Helical" evidence="6">
    <location>
        <begin position="588"/>
        <end position="605"/>
    </location>
</feature>
<dbReference type="InterPro" id="IPR003020">
    <property type="entry name" value="HCO3_transpt_euk"/>
</dbReference>